<keyword evidence="2" id="KW-1185">Reference proteome</keyword>
<gene>
    <name evidence="1" type="ORF">BAUCODRAFT_35874</name>
</gene>
<protein>
    <submittedName>
        <fullName evidence="1">Uncharacterized protein</fullName>
    </submittedName>
</protein>
<dbReference type="AlphaFoldDB" id="M2N773"/>
<dbReference type="eggNOG" id="ENOG502RM7G">
    <property type="taxonomic scope" value="Eukaryota"/>
</dbReference>
<dbReference type="Proteomes" id="UP000011761">
    <property type="component" value="Unassembled WGS sequence"/>
</dbReference>
<evidence type="ECO:0000313" key="2">
    <source>
        <dbReference type="Proteomes" id="UP000011761"/>
    </source>
</evidence>
<dbReference type="EMBL" id="KB445558">
    <property type="protein sequence ID" value="EMC94640.1"/>
    <property type="molecule type" value="Genomic_DNA"/>
</dbReference>
<dbReference type="RefSeq" id="XP_007678060.1">
    <property type="nucleotide sequence ID" value="XM_007679870.1"/>
</dbReference>
<reference evidence="1 2" key="1">
    <citation type="journal article" date="2012" name="PLoS Pathog.">
        <title>Diverse lifestyles and strategies of plant pathogenesis encoded in the genomes of eighteen Dothideomycetes fungi.</title>
        <authorList>
            <person name="Ohm R.A."/>
            <person name="Feau N."/>
            <person name="Henrissat B."/>
            <person name="Schoch C.L."/>
            <person name="Horwitz B.A."/>
            <person name="Barry K.W."/>
            <person name="Condon B.J."/>
            <person name="Copeland A.C."/>
            <person name="Dhillon B."/>
            <person name="Glaser F."/>
            <person name="Hesse C.N."/>
            <person name="Kosti I."/>
            <person name="LaButti K."/>
            <person name="Lindquist E.A."/>
            <person name="Lucas S."/>
            <person name="Salamov A.A."/>
            <person name="Bradshaw R.E."/>
            <person name="Ciuffetti L."/>
            <person name="Hamelin R.C."/>
            <person name="Kema G.H.J."/>
            <person name="Lawrence C."/>
            <person name="Scott J.A."/>
            <person name="Spatafora J.W."/>
            <person name="Turgeon B.G."/>
            <person name="de Wit P.J.G.M."/>
            <person name="Zhong S."/>
            <person name="Goodwin S.B."/>
            <person name="Grigoriev I.V."/>
        </authorList>
    </citation>
    <scope>NUCLEOTIDE SEQUENCE [LARGE SCALE GENOMIC DNA]</scope>
    <source>
        <strain evidence="1 2">UAMH 10762</strain>
    </source>
</reference>
<proteinExistence type="predicted"/>
<dbReference type="KEGG" id="bcom:BAUCODRAFT_35874"/>
<sequence>MSKEIGFTSRDFELFAGALMCAKVPVEIDYKAFAEKFGFKNANSGKASWHTLKKKLDKLAASTGGSSLTSPAYH</sequence>
<dbReference type="OrthoDB" id="5403747at2759"/>
<dbReference type="GeneID" id="19112826"/>
<accession>M2N773</accession>
<organism evidence="1 2">
    <name type="scientific">Baudoinia panamericana (strain UAMH 10762)</name>
    <name type="common">Angels' share fungus</name>
    <name type="synonym">Baudoinia compniacensis (strain UAMH 10762)</name>
    <dbReference type="NCBI Taxonomy" id="717646"/>
    <lineage>
        <taxon>Eukaryota</taxon>
        <taxon>Fungi</taxon>
        <taxon>Dikarya</taxon>
        <taxon>Ascomycota</taxon>
        <taxon>Pezizomycotina</taxon>
        <taxon>Dothideomycetes</taxon>
        <taxon>Dothideomycetidae</taxon>
        <taxon>Mycosphaerellales</taxon>
        <taxon>Teratosphaeriaceae</taxon>
        <taxon>Baudoinia</taxon>
    </lineage>
</organism>
<evidence type="ECO:0000313" key="1">
    <source>
        <dbReference type="EMBL" id="EMC94640.1"/>
    </source>
</evidence>
<name>M2N773_BAUPA</name>
<dbReference type="HOGENOM" id="CLU_2687433_0_0_1"/>